<sequence>MSGRSLRGRLAALADKVPAQALDAAECRFHGRDCNMGRTWPLRVLPQEAELRAMIWAARIKTGKQPPGADPYTLDVHDPLTVEEIAARRQEAAQLIAVARARAAREEAAIIEGEA</sequence>
<accession>A0A7H8MHV1</accession>
<dbReference type="Proteomes" id="UP000509345">
    <property type="component" value="Chromosome"/>
</dbReference>
<proteinExistence type="predicted"/>
<dbReference type="EMBL" id="CP054926">
    <property type="protein sequence ID" value="QKW41723.1"/>
    <property type="molecule type" value="Genomic_DNA"/>
</dbReference>
<name>A0A7H8MHV1_STRMI</name>
<gene>
    <name evidence="1" type="ORF">HUT09_03655</name>
</gene>
<dbReference type="RefSeq" id="WP_176143193.1">
    <property type="nucleotide sequence ID" value="NZ_CP054926.1"/>
</dbReference>
<dbReference type="AlphaFoldDB" id="A0A7H8MHV1"/>
<organism evidence="1 2">
    <name type="scientific">Streptomyces microflavus</name>
    <name type="common">Streptomyces lipmanii</name>
    <dbReference type="NCBI Taxonomy" id="1919"/>
    <lineage>
        <taxon>Bacteria</taxon>
        <taxon>Bacillati</taxon>
        <taxon>Actinomycetota</taxon>
        <taxon>Actinomycetes</taxon>
        <taxon>Kitasatosporales</taxon>
        <taxon>Streptomycetaceae</taxon>
        <taxon>Streptomyces</taxon>
    </lineage>
</organism>
<evidence type="ECO:0000313" key="1">
    <source>
        <dbReference type="EMBL" id="QKW41723.1"/>
    </source>
</evidence>
<protein>
    <submittedName>
        <fullName evidence="1">Uncharacterized protein</fullName>
    </submittedName>
</protein>
<dbReference type="GeneID" id="87630288"/>
<evidence type="ECO:0000313" key="2">
    <source>
        <dbReference type="Proteomes" id="UP000509345"/>
    </source>
</evidence>
<reference evidence="1 2" key="1">
    <citation type="submission" date="2020-06" db="EMBL/GenBank/DDBJ databases">
        <title>Genome mining for natural products.</title>
        <authorList>
            <person name="Zhang B."/>
            <person name="Shi J."/>
            <person name="Ge H."/>
        </authorList>
    </citation>
    <scope>NUCLEOTIDE SEQUENCE [LARGE SCALE GENOMIC DNA]</scope>
    <source>
        <strain evidence="1 2">NA06532</strain>
    </source>
</reference>